<protein>
    <submittedName>
        <fullName evidence="7">Fur family ferric uptake transcriptional regulator</fullName>
    </submittedName>
</protein>
<keyword evidence="3" id="KW-0862">Zinc</keyword>
<sequence>MPQPEARHLTPAHPRDWRAELRARGLRLTPQRRLVLQAVETLRHATPEEILTEVRRHHDAINLSTVYRNLEVLEELGAIRHTHLSDRAPTYHAVTDHDHFHLVCRGCGEVTSVELALAASLGDTLREQHGFTADLGHLALFGRCAGCASETSAD</sequence>
<dbReference type="InterPro" id="IPR043135">
    <property type="entry name" value="Fur_C"/>
</dbReference>
<name>A0ABT9NNJ8_9ACTN</name>
<dbReference type="CDD" id="cd07153">
    <property type="entry name" value="Fur_like"/>
    <property type="match status" value="1"/>
</dbReference>
<dbReference type="SUPFAM" id="SSF46785">
    <property type="entry name" value="Winged helix' DNA-binding domain"/>
    <property type="match status" value="1"/>
</dbReference>
<evidence type="ECO:0000256" key="6">
    <source>
        <dbReference type="ARBA" id="ARBA00023163"/>
    </source>
</evidence>
<keyword evidence="2" id="KW-0678">Repressor</keyword>
<dbReference type="InterPro" id="IPR002481">
    <property type="entry name" value="FUR"/>
</dbReference>
<proteinExistence type="inferred from homology"/>
<dbReference type="Pfam" id="PF01475">
    <property type="entry name" value="FUR"/>
    <property type="match status" value="1"/>
</dbReference>
<comment type="similarity">
    <text evidence="1">Belongs to the Fur family.</text>
</comment>
<accession>A0ABT9NNJ8</accession>
<evidence type="ECO:0000256" key="3">
    <source>
        <dbReference type="ARBA" id="ARBA00022833"/>
    </source>
</evidence>
<dbReference type="RefSeq" id="WP_246360303.1">
    <property type="nucleotide sequence ID" value="NZ_CCXJ01000290.1"/>
</dbReference>
<dbReference type="PANTHER" id="PTHR33202">
    <property type="entry name" value="ZINC UPTAKE REGULATION PROTEIN"/>
    <property type="match status" value="1"/>
</dbReference>
<keyword evidence="5" id="KW-0238">DNA-binding</keyword>
<evidence type="ECO:0000313" key="7">
    <source>
        <dbReference type="EMBL" id="MDP9821774.1"/>
    </source>
</evidence>
<evidence type="ECO:0000256" key="2">
    <source>
        <dbReference type="ARBA" id="ARBA00022491"/>
    </source>
</evidence>
<dbReference type="Gene3D" id="1.10.10.10">
    <property type="entry name" value="Winged helix-like DNA-binding domain superfamily/Winged helix DNA-binding domain"/>
    <property type="match status" value="1"/>
</dbReference>
<evidence type="ECO:0000313" key="8">
    <source>
        <dbReference type="Proteomes" id="UP001240447"/>
    </source>
</evidence>
<dbReference type="PANTHER" id="PTHR33202:SF7">
    <property type="entry name" value="FERRIC UPTAKE REGULATION PROTEIN"/>
    <property type="match status" value="1"/>
</dbReference>
<dbReference type="InterPro" id="IPR036388">
    <property type="entry name" value="WH-like_DNA-bd_sf"/>
</dbReference>
<keyword evidence="8" id="KW-1185">Reference proteome</keyword>
<reference evidence="7 8" key="1">
    <citation type="submission" date="2023-07" db="EMBL/GenBank/DDBJ databases">
        <title>Sequencing the genomes of 1000 actinobacteria strains.</title>
        <authorList>
            <person name="Klenk H.-P."/>
        </authorList>
    </citation>
    <scope>NUCLEOTIDE SEQUENCE [LARGE SCALE GENOMIC DNA]</scope>
    <source>
        <strain evidence="7 8">GD13</strain>
    </source>
</reference>
<dbReference type="Proteomes" id="UP001240447">
    <property type="component" value="Unassembled WGS sequence"/>
</dbReference>
<keyword evidence="6" id="KW-0804">Transcription</keyword>
<evidence type="ECO:0000256" key="4">
    <source>
        <dbReference type="ARBA" id="ARBA00023015"/>
    </source>
</evidence>
<dbReference type="Gene3D" id="3.30.1490.190">
    <property type="match status" value="1"/>
</dbReference>
<evidence type="ECO:0000256" key="5">
    <source>
        <dbReference type="ARBA" id="ARBA00023125"/>
    </source>
</evidence>
<keyword evidence="4" id="KW-0805">Transcription regulation</keyword>
<dbReference type="InterPro" id="IPR036390">
    <property type="entry name" value="WH_DNA-bd_sf"/>
</dbReference>
<gene>
    <name evidence="7" type="ORF">J2S59_001583</name>
</gene>
<dbReference type="EMBL" id="JAUSQM010000001">
    <property type="protein sequence ID" value="MDP9821774.1"/>
    <property type="molecule type" value="Genomic_DNA"/>
</dbReference>
<organism evidence="7 8">
    <name type="scientific">Nocardioides massiliensis</name>
    <dbReference type="NCBI Taxonomy" id="1325935"/>
    <lineage>
        <taxon>Bacteria</taxon>
        <taxon>Bacillati</taxon>
        <taxon>Actinomycetota</taxon>
        <taxon>Actinomycetes</taxon>
        <taxon>Propionibacteriales</taxon>
        <taxon>Nocardioidaceae</taxon>
        <taxon>Nocardioides</taxon>
    </lineage>
</organism>
<evidence type="ECO:0000256" key="1">
    <source>
        <dbReference type="ARBA" id="ARBA00007957"/>
    </source>
</evidence>
<comment type="caution">
    <text evidence="7">The sequence shown here is derived from an EMBL/GenBank/DDBJ whole genome shotgun (WGS) entry which is preliminary data.</text>
</comment>